<accession>A0A9P9BPY1</accession>
<feature type="region of interest" description="Disordered" evidence="1">
    <location>
        <begin position="370"/>
        <end position="582"/>
    </location>
</feature>
<gene>
    <name evidence="2" type="ORF">B0I36DRAFT_364208</name>
</gene>
<name>A0A9P9BPY1_9PEZI</name>
<feature type="compositionally biased region" description="Polar residues" evidence="1">
    <location>
        <begin position="546"/>
        <end position="562"/>
    </location>
</feature>
<feature type="compositionally biased region" description="Polar residues" evidence="1">
    <location>
        <begin position="529"/>
        <end position="539"/>
    </location>
</feature>
<feature type="compositionally biased region" description="Basic and acidic residues" evidence="1">
    <location>
        <begin position="134"/>
        <end position="150"/>
    </location>
</feature>
<comment type="caution">
    <text evidence="2">The sequence shown here is derived from an EMBL/GenBank/DDBJ whole genome shotgun (WGS) entry which is preliminary data.</text>
</comment>
<dbReference type="RefSeq" id="XP_046012000.1">
    <property type="nucleotide sequence ID" value="XM_046158928.1"/>
</dbReference>
<feature type="region of interest" description="Disordered" evidence="1">
    <location>
        <begin position="1"/>
        <end position="39"/>
    </location>
</feature>
<feature type="region of interest" description="Disordered" evidence="1">
    <location>
        <begin position="242"/>
        <end position="358"/>
    </location>
</feature>
<feature type="region of interest" description="Disordered" evidence="1">
    <location>
        <begin position="667"/>
        <end position="689"/>
    </location>
</feature>
<feature type="compositionally biased region" description="Basic residues" evidence="1">
    <location>
        <begin position="568"/>
        <end position="578"/>
    </location>
</feature>
<feature type="region of interest" description="Disordered" evidence="1">
    <location>
        <begin position="120"/>
        <end position="150"/>
    </location>
</feature>
<reference evidence="2" key="1">
    <citation type="journal article" date="2021" name="Nat. Commun.">
        <title>Genetic determinants of endophytism in the Arabidopsis root mycobiome.</title>
        <authorList>
            <person name="Mesny F."/>
            <person name="Miyauchi S."/>
            <person name="Thiergart T."/>
            <person name="Pickel B."/>
            <person name="Atanasova L."/>
            <person name="Karlsson M."/>
            <person name="Huettel B."/>
            <person name="Barry K.W."/>
            <person name="Haridas S."/>
            <person name="Chen C."/>
            <person name="Bauer D."/>
            <person name="Andreopoulos W."/>
            <person name="Pangilinan J."/>
            <person name="LaButti K."/>
            <person name="Riley R."/>
            <person name="Lipzen A."/>
            <person name="Clum A."/>
            <person name="Drula E."/>
            <person name="Henrissat B."/>
            <person name="Kohler A."/>
            <person name="Grigoriev I.V."/>
            <person name="Martin F.M."/>
            <person name="Hacquard S."/>
        </authorList>
    </citation>
    <scope>NUCLEOTIDE SEQUENCE</scope>
    <source>
        <strain evidence="2">MPI-CAGE-CH-0230</strain>
    </source>
</reference>
<dbReference type="OrthoDB" id="10626727at2759"/>
<evidence type="ECO:0000313" key="2">
    <source>
        <dbReference type="EMBL" id="KAH7029712.1"/>
    </source>
</evidence>
<feature type="compositionally biased region" description="Polar residues" evidence="1">
    <location>
        <begin position="386"/>
        <end position="402"/>
    </location>
</feature>
<sequence length="930" mass="99398">MADVTLCVATTPSTTPSTPHDAHAHMSPTPTGAGNCTPDGSCPKPITTVAPERHEDDGLMCRTEAASAVVMAALNELTAKHPSDWTDEHNACALVCQTIMCRIKDALAVINNKREQDQAAQACNPTGRGSQYISHDDHRSPAPADDNHEEPLEDLDERGVVAQTEVTLEALSAPLKTTRLPASRRPIASIQAAAPASVCNTQRRTTSTTDASCSPNADPQGDEAQEPNRVAPLVPAVVDRGHEPASHSRTALPTAPGQRSIPQIKSGQQKRSHQVDIPGTHLSEDHVVSSTDNSDGTDDSEHADQISTPPTSPGESAVGRRENGQDGDTTGFEAGNDGCNPRKEGDANEPGSASEQSVDATNLANQAANPSTGAAIHGIGEHGTAVNDNTPSATIVQSNGTEDSAEIIDSMETRGSSGAEGAMEVCGTNGSTENTTGDILSDTPETSRTAQTAAETQDANGPPTVQSTAMELQAGTSTPCDSEDAAGGPRSRPKRKRAGTQSGSCGPEAASPSRAQHNLQKEAKKPKSSHNTQQESAQSAHRRGARSSTSNVRAHTAQSMAEQLSKHGLPKPKPKKAGPSKYLPREEIAKLCEKWEIQLFHGIKRAWSSSDRFPQWRDHSLELFRSATWGLEKTKATSAQCSATLSYITFFLIVLCGVIPTQGSNSAEALRDHHSESNDSTARGDHELSASGMHSLRSRACLDAITRMEVGPSADVAARDLRCTFTAIGGARNEVRSMNIVVDMLCAKLVAELHDIEEQLNCIPAFKRQALQRVGRNSHDRTKNNALAQELLGMDNAVLAMLKDAKPGQNTRTDISLAWAKDFSDILKRGAMFTRLTTGIGKWAAIYLAAELPTAILVRAATPILFPAMHTVGKSELPAESVILHYLTQQCKRLYEEEFPEDVRIQSQKVVTIIETKARHLYQRVSLSIE</sequence>
<feature type="region of interest" description="Disordered" evidence="1">
    <location>
        <begin position="192"/>
        <end position="229"/>
    </location>
</feature>
<feature type="compositionally biased region" description="Polar residues" evidence="1">
    <location>
        <begin position="260"/>
        <end position="269"/>
    </location>
</feature>
<evidence type="ECO:0000256" key="1">
    <source>
        <dbReference type="SAM" id="MobiDB-lite"/>
    </source>
</evidence>
<dbReference type="GeneID" id="70188474"/>
<dbReference type="Proteomes" id="UP000756346">
    <property type="component" value="Unassembled WGS sequence"/>
</dbReference>
<feature type="compositionally biased region" description="Low complexity" evidence="1">
    <location>
        <begin position="10"/>
        <end position="19"/>
    </location>
</feature>
<organism evidence="2 3">
    <name type="scientific">Microdochium trichocladiopsis</name>
    <dbReference type="NCBI Taxonomy" id="1682393"/>
    <lineage>
        <taxon>Eukaryota</taxon>
        <taxon>Fungi</taxon>
        <taxon>Dikarya</taxon>
        <taxon>Ascomycota</taxon>
        <taxon>Pezizomycotina</taxon>
        <taxon>Sordariomycetes</taxon>
        <taxon>Xylariomycetidae</taxon>
        <taxon>Xylariales</taxon>
        <taxon>Microdochiaceae</taxon>
        <taxon>Microdochium</taxon>
    </lineage>
</organism>
<feature type="compositionally biased region" description="Polar residues" evidence="1">
    <location>
        <begin position="428"/>
        <end position="480"/>
    </location>
</feature>
<feature type="compositionally biased region" description="Polar residues" evidence="1">
    <location>
        <begin position="120"/>
        <end position="133"/>
    </location>
</feature>
<keyword evidence="3" id="KW-1185">Reference proteome</keyword>
<protein>
    <submittedName>
        <fullName evidence="2">Uncharacterized protein</fullName>
    </submittedName>
</protein>
<dbReference type="EMBL" id="JAGTJQ010000006">
    <property type="protein sequence ID" value="KAH7029712.1"/>
    <property type="molecule type" value="Genomic_DNA"/>
</dbReference>
<proteinExistence type="predicted"/>
<feature type="compositionally biased region" description="Polar residues" evidence="1">
    <location>
        <begin position="198"/>
        <end position="217"/>
    </location>
</feature>
<dbReference type="AlphaFoldDB" id="A0A9P9BPY1"/>
<feature type="compositionally biased region" description="Basic and acidic residues" evidence="1">
    <location>
        <begin position="669"/>
        <end position="688"/>
    </location>
</feature>
<evidence type="ECO:0000313" key="3">
    <source>
        <dbReference type="Proteomes" id="UP000756346"/>
    </source>
</evidence>